<sequence>MGVPGEGGATKTTGLQDTDRESDKVTATTPSIAAPTTPTSPAGTTPKTIVGFNHADIVNPSNSANLLALLALPTKTKLILLLLVLLIISLIAIMIALAVLLAATSSTATVAAAAASTIDMRLMTYNIRYATTSPSTDEELWSVRSPLLASQLNLETAGRENGMMCFQEALWEQVSDVYANLNSLSSSSLPSSVAADENTAAEWDFVGVGRTDGAFSGEFSPIFYRPSIWSLRENATYWLSENPTIAGTVGWDAALPRIATVAKFEHVGTKAGLVLMCTHFDHKGETARVESAKLLVEIAGNWTSSSGDEGGYHVFLGGDLNVAPDDEAYLVLAGDMTDVKDAVAEGSRAGNENTYTGFTANTSDDKVIDHLFLAVGDADEIGWRSYAVLGNKFDDEVWISDHRGVVVDFSMPVGSTGNRDSTTLKAVIGPPMSRHTLTAG</sequence>
<dbReference type="CDD" id="cd09083">
    <property type="entry name" value="EEP-1"/>
    <property type="match status" value="1"/>
</dbReference>
<dbReference type="EMBL" id="JAKWBI020000073">
    <property type="protein sequence ID" value="KAJ2903721.1"/>
    <property type="molecule type" value="Genomic_DNA"/>
</dbReference>
<evidence type="ECO:0000256" key="1">
    <source>
        <dbReference type="SAM" id="MobiDB-lite"/>
    </source>
</evidence>
<reference evidence="3" key="1">
    <citation type="submission" date="2022-07" db="EMBL/GenBank/DDBJ databases">
        <title>Draft genome sequence of Zalerion maritima ATCC 34329, a (micro)plastics degrading marine fungus.</title>
        <authorList>
            <person name="Paco A."/>
            <person name="Goncalves M.F.M."/>
            <person name="Rocha-Santos T.A.P."/>
            <person name="Alves A."/>
        </authorList>
    </citation>
    <scope>NUCLEOTIDE SEQUENCE</scope>
    <source>
        <strain evidence="3">ATCC 34329</strain>
    </source>
</reference>
<evidence type="ECO:0000256" key="2">
    <source>
        <dbReference type="SAM" id="Phobius"/>
    </source>
</evidence>
<dbReference type="GO" id="GO:0000175">
    <property type="term" value="F:3'-5'-RNA exonuclease activity"/>
    <property type="evidence" value="ECO:0007669"/>
    <property type="project" value="TreeGrafter"/>
</dbReference>
<keyword evidence="2" id="KW-0812">Transmembrane</keyword>
<feature type="region of interest" description="Disordered" evidence="1">
    <location>
        <begin position="1"/>
        <end position="45"/>
    </location>
</feature>
<organism evidence="3 4">
    <name type="scientific">Zalerion maritima</name>
    <dbReference type="NCBI Taxonomy" id="339359"/>
    <lineage>
        <taxon>Eukaryota</taxon>
        <taxon>Fungi</taxon>
        <taxon>Dikarya</taxon>
        <taxon>Ascomycota</taxon>
        <taxon>Pezizomycotina</taxon>
        <taxon>Sordariomycetes</taxon>
        <taxon>Lulworthiomycetidae</taxon>
        <taxon>Lulworthiales</taxon>
        <taxon>Lulworthiaceae</taxon>
        <taxon>Zalerion</taxon>
    </lineage>
</organism>
<feature type="compositionally biased region" description="Low complexity" evidence="1">
    <location>
        <begin position="26"/>
        <end position="45"/>
    </location>
</feature>
<dbReference type="PANTHER" id="PTHR12121:SF36">
    <property type="entry name" value="ENDONUCLEASE_EXONUCLEASE_PHOSPHATASE DOMAIN-CONTAINING PROTEIN"/>
    <property type="match status" value="1"/>
</dbReference>
<gene>
    <name evidence="3" type="ORF">MKZ38_009459</name>
</gene>
<protein>
    <recommendedName>
        <fullName evidence="5">Endonuclease/exonuclease/phosphatase domain-containing protein</fullName>
    </recommendedName>
</protein>
<accession>A0AAD5RV86</accession>
<dbReference type="InterPro" id="IPR050410">
    <property type="entry name" value="CCR4/nocturin_mRNA_transcr"/>
</dbReference>
<dbReference type="Gene3D" id="3.60.10.10">
    <property type="entry name" value="Endonuclease/exonuclease/phosphatase"/>
    <property type="match status" value="1"/>
</dbReference>
<dbReference type="InterPro" id="IPR036691">
    <property type="entry name" value="Endo/exonu/phosph_ase_sf"/>
</dbReference>
<keyword evidence="4" id="KW-1185">Reference proteome</keyword>
<evidence type="ECO:0000313" key="3">
    <source>
        <dbReference type="EMBL" id="KAJ2903721.1"/>
    </source>
</evidence>
<dbReference type="SUPFAM" id="SSF56219">
    <property type="entry name" value="DNase I-like"/>
    <property type="match status" value="1"/>
</dbReference>
<feature type="transmembrane region" description="Helical" evidence="2">
    <location>
        <begin position="78"/>
        <end position="103"/>
    </location>
</feature>
<proteinExistence type="predicted"/>
<dbReference type="Proteomes" id="UP001201980">
    <property type="component" value="Unassembled WGS sequence"/>
</dbReference>
<keyword evidence="2" id="KW-0472">Membrane</keyword>
<evidence type="ECO:0008006" key="5">
    <source>
        <dbReference type="Google" id="ProtNLM"/>
    </source>
</evidence>
<name>A0AAD5RV86_9PEZI</name>
<dbReference type="AlphaFoldDB" id="A0AAD5RV86"/>
<evidence type="ECO:0000313" key="4">
    <source>
        <dbReference type="Proteomes" id="UP001201980"/>
    </source>
</evidence>
<keyword evidence="2" id="KW-1133">Transmembrane helix</keyword>
<dbReference type="PANTHER" id="PTHR12121">
    <property type="entry name" value="CARBON CATABOLITE REPRESSOR PROTEIN 4"/>
    <property type="match status" value="1"/>
</dbReference>
<comment type="caution">
    <text evidence="3">The sequence shown here is derived from an EMBL/GenBank/DDBJ whole genome shotgun (WGS) entry which is preliminary data.</text>
</comment>